<name>A0ABV8DM34_9NOCA</name>
<keyword evidence="3" id="KW-1185">Reference proteome</keyword>
<gene>
    <name evidence="2" type="ORF">ACFO0B_03325</name>
</gene>
<dbReference type="EMBL" id="JBHSAX010000003">
    <property type="protein sequence ID" value="MFC3961016.1"/>
    <property type="molecule type" value="Genomic_DNA"/>
</dbReference>
<feature type="transmembrane region" description="Helical" evidence="1">
    <location>
        <begin position="7"/>
        <end position="25"/>
    </location>
</feature>
<evidence type="ECO:0000313" key="2">
    <source>
        <dbReference type="EMBL" id="MFC3961016.1"/>
    </source>
</evidence>
<evidence type="ECO:0000256" key="1">
    <source>
        <dbReference type="SAM" id="Phobius"/>
    </source>
</evidence>
<protein>
    <submittedName>
        <fullName evidence="2">DUF1772 domain-containing protein</fullName>
    </submittedName>
</protein>
<keyword evidence="1" id="KW-0812">Transmembrane</keyword>
<accession>A0ABV8DM34</accession>
<dbReference type="RefSeq" id="WP_378610778.1">
    <property type="nucleotide sequence ID" value="NZ_JBHSAX010000003.1"/>
</dbReference>
<proteinExistence type="predicted"/>
<keyword evidence="1" id="KW-0472">Membrane</keyword>
<dbReference type="Proteomes" id="UP001595696">
    <property type="component" value="Unassembled WGS sequence"/>
</dbReference>
<feature type="transmembrane region" description="Helical" evidence="1">
    <location>
        <begin position="57"/>
        <end position="78"/>
    </location>
</feature>
<comment type="caution">
    <text evidence="2">The sequence shown here is derived from an EMBL/GenBank/DDBJ whole genome shotgun (WGS) entry which is preliminary data.</text>
</comment>
<reference evidence="3" key="1">
    <citation type="journal article" date="2019" name="Int. J. Syst. Evol. Microbiol.">
        <title>The Global Catalogue of Microorganisms (GCM) 10K type strain sequencing project: providing services to taxonomists for standard genome sequencing and annotation.</title>
        <authorList>
            <consortium name="The Broad Institute Genomics Platform"/>
            <consortium name="The Broad Institute Genome Sequencing Center for Infectious Disease"/>
            <person name="Wu L."/>
            <person name="Ma J."/>
        </authorList>
    </citation>
    <scope>NUCLEOTIDE SEQUENCE [LARGE SCALE GENOMIC DNA]</scope>
    <source>
        <strain evidence="3">CGMCC 4.7330</strain>
    </source>
</reference>
<feature type="transmembrane region" description="Helical" evidence="1">
    <location>
        <begin position="87"/>
        <end position="106"/>
    </location>
</feature>
<evidence type="ECO:0000313" key="3">
    <source>
        <dbReference type="Proteomes" id="UP001595696"/>
    </source>
</evidence>
<sequence>MTRARAIALWLLVIFVGIQFGAGWYEKVIVVHLWEQVPPADTLAAMTDSGFERAGKAFWPFVSPLVALLALVNIGFAWRAPGPMRRWWLAAALLMTTYALVSYGWFVPQMVLFQRDGAGWDPDRAASFVELWTSANYARMALGGAGWLCALRALSLSGDRARPVAD</sequence>
<keyword evidence="1" id="KW-1133">Transmembrane helix</keyword>
<organism evidence="2 3">
    <name type="scientific">Nocardia jiangsuensis</name>
    <dbReference type="NCBI Taxonomy" id="1691563"/>
    <lineage>
        <taxon>Bacteria</taxon>
        <taxon>Bacillati</taxon>
        <taxon>Actinomycetota</taxon>
        <taxon>Actinomycetes</taxon>
        <taxon>Mycobacteriales</taxon>
        <taxon>Nocardiaceae</taxon>
        <taxon>Nocardia</taxon>
    </lineage>
</organism>